<evidence type="ECO:0000313" key="3">
    <source>
        <dbReference type="Proteomes" id="UP000321328"/>
    </source>
</evidence>
<dbReference type="AlphaFoldDB" id="A0A511CZM7"/>
<organism evidence="2 3">
    <name type="scientific">Pseudonocardia asaccharolytica DSM 44247 = NBRC 16224</name>
    <dbReference type="NCBI Taxonomy" id="1123024"/>
    <lineage>
        <taxon>Bacteria</taxon>
        <taxon>Bacillati</taxon>
        <taxon>Actinomycetota</taxon>
        <taxon>Actinomycetes</taxon>
        <taxon>Pseudonocardiales</taxon>
        <taxon>Pseudonocardiaceae</taxon>
        <taxon>Pseudonocardia</taxon>
    </lineage>
</organism>
<dbReference type="EMBL" id="BJVI01000013">
    <property type="protein sequence ID" value="GEL17917.1"/>
    <property type="molecule type" value="Genomic_DNA"/>
</dbReference>
<dbReference type="OrthoDB" id="8444043at2"/>
<proteinExistence type="predicted"/>
<dbReference type="Pfam" id="PF04230">
    <property type="entry name" value="PS_pyruv_trans"/>
    <property type="match status" value="1"/>
</dbReference>
<keyword evidence="3" id="KW-1185">Reference proteome</keyword>
<name>A0A511CZM7_9PSEU</name>
<evidence type="ECO:0000259" key="1">
    <source>
        <dbReference type="Pfam" id="PF04230"/>
    </source>
</evidence>
<dbReference type="InterPro" id="IPR007345">
    <property type="entry name" value="Polysacch_pyruvyl_Trfase"/>
</dbReference>
<accession>A0A511CZM7</accession>
<gene>
    <name evidence="2" type="ORF">PA7_17540</name>
</gene>
<dbReference type="RefSeq" id="WP_084796088.1">
    <property type="nucleotide sequence ID" value="NZ_AUII01000009.1"/>
</dbReference>
<evidence type="ECO:0000313" key="2">
    <source>
        <dbReference type="EMBL" id="GEL17917.1"/>
    </source>
</evidence>
<protein>
    <recommendedName>
        <fullName evidence="1">Polysaccharide pyruvyl transferase domain-containing protein</fullName>
    </recommendedName>
</protein>
<dbReference type="Proteomes" id="UP000321328">
    <property type="component" value="Unassembled WGS sequence"/>
</dbReference>
<reference evidence="2 3" key="1">
    <citation type="submission" date="2019-07" db="EMBL/GenBank/DDBJ databases">
        <title>Whole genome shotgun sequence of Pseudonocardia asaccharolytica NBRC 16224.</title>
        <authorList>
            <person name="Hosoyama A."/>
            <person name="Uohara A."/>
            <person name="Ohji S."/>
            <person name="Ichikawa N."/>
        </authorList>
    </citation>
    <scope>NUCLEOTIDE SEQUENCE [LARGE SCALE GENOMIC DNA]</scope>
    <source>
        <strain evidence="2 3">NBRC 16224</strain>
    </source>
</reference>
<dbReference type="PANTHER" id="PTHR36836">
    <property type="entry name" value="COLANIC ACID BIOSYNTHESIS PROTEIN WCAK"/>
    <property type="match status" value="1"/>
</dbReference>
<comment type="caution">
    <text evidence="2">The sequence shown here is derived from an EMBL/GenBank/DDBJ whole genome shotgun (WGS) entry which is preliminary data.</text>
</comment>
<dbReference type="PANTHER" id="PTHR36836:SF1">
    <property type="entry name" value="COLANIC ACID BIOSYNTHESIS PROTEIN WCAK"/>
    <property type="match status" value="1"/>
</dbReference>
<sequence length="421" mass="44718">MTPAGERPCYYLVGSTGFPNYGDELVAATWLRHLAAVAPDADVWLDCQEPASAAVLLDGLHPRARFVDTLWRLCRAAPDREPWQIAAWVQRAIRDPGMAPRWVIGVELLARAQVVHLIGGGYITDLWPDRLGLLAGAAAAAARSGGRAVMTGQGLAPATADTEALLRALVERFDVVDVRDRYSLELAGGGAVLSCDDVFLGIAEGLADVVDPTAGAPSYMLCLQADATEVSSSRLAADTLDVLRAWEVAPEQVGVVEGIPGLDREVYALLEHQLPGATFYPFSAVWERGLPLHHDQTWISTRFHFHLLAAAAGARGVAVAVHPDYYTAKHQSLIDLGSGWELRDPISAAGPPHHPSGGGFPADVRRRCGAEKAALARSIYPAPAAAPANGHRPSGAAAGSTAEAVGPRSFWARISRARPEV</sequence>
<feature type="domain" description="Polysaccharide pyruvyl transferase" evidence="1">
    <location>
        <begin position="20"/>
        <end position="322"/>
    </location>
</feature>